<evidence type="ECO:0000256" key="4">
    <source>
        <dbReference type="SAM" id="MobiDB-lite"/>
    </source>
</evidence>
<proteinExistence type="inferred from homology"/>
<dbReference type="Pfam" id="PF01196">
    <property type="entry name" value="Ribosomal_L17"/>
    <property type="match status" value="1"/>
</dbReference>
<dbReference type="InterPro" id="IPR036373">
    <property type="entry name" value="Ribosomal_bL17_sf"/>
</dbReference>
<gene>
    <name evidence="5" type="ORF">ASZ90_001466</name>
</gene>
<dbReference type="GO" id="GO:0022625">
    <property type="term" value="C:cytosolic large ribosomal subunit"/>
    <property type="evidence" value="ECO:0007669"/>
    <property type="project" value="TreeGrafter"/>
</dbReference>
<keyword evidence="2 5" id="KW-0689">Ribosomal protein</keyword>
<sequence>MRHSKTGRQLGRNASHRKALFRNMARSLLTFERIRTTEAKAKELRKVVEGLVALTTSDTVHARRQAYKVLENHQLVAKLFNEIGPRFAGIQGGYTRVVKLGLPRAGDCAPLAIIELTRRSGAADGGKPAAVEAKAAPAPESGAPVEA</sequence>
<comment type="caution">
    <text evidence="5">The sequence shown here is derived from an EMBL/GenBank/DDBJ whole genome shotgun (WGS) entry which is preliminary data.</text>
</comment>
<dbReference type="GO" id="GO:0003735">
    <property type="term" value="F:structural constituent of ribosome"/>
    <property type="evidence" value="ECO:0007669"/>
    <property type="project" value="InterPro"/>
</dbReference>
<dbReference type="PANTHER" id="PTHR14413:SF16">
    <property type="entry name" value="LARGE RIBOSOMAL SUBUNIT PROTEIN BL17M"/>
    <property type="match status" value="1"/>
</dbReference>
<evidence type="ECO:0000256" key="1">
    <source>
        <dbReference type="ARBA" id="ARBA00008777"/>
    </source>
</evidence>
<evidence type="ECO:0000256" key="2">
    <source>
        <dbReference type="ARBA" id="ARBA00022980"/>
    </source>
</evidence>
<dbReference type="EMBL" id="LNQE01000194">
    <property type="protein sequence ID" value="KUG28683.1"/>
    <property type="molecule type" value="Genomic_DNA"/>
</dbReference>
<dbReference type="AlphaFoldDB" id="A0A0W8G6A3"/>
<protein>
    <submittedName>
        <fullName evidence="5">Lsu ribosomal protein l17p</fullName>
    </submittedName>
</protein>
<organism evidence="5">
    <name type="scientific">hydrocarbon metagenome</name>
    <dbReference type="NCBI Taxonomy" id="938273"/>
    <lineage>
        <taxon>unclassified sequences</taxon>
        <taxon>metagenomes</taxon>
        <taxon>ecological metagenomes</taxon>
    </lineage>
</organism>
<dbReference type="Gene3D" id="3.90.1030.10">
    <property type="entry name" value="Ribosomal protein L17"/>
    <property type="match status" value="1"/>
</dbReference>
<feature type="region of interest" description="Disordered" evidence="4">
    <location>
        <begin position="121"/>
        <end position="147"/>
    </location>
</feature>
<dbReference type="FunFam" id="3.90.1030.10:FF:000001">
    <property type="entry name" value="50S ribosomal protein L17"/>
    <property type="match status" value="1"/>
</dbReference>
<evidence type="ECO:0000256" key="3">
    <source>
        <dbReference type="ARBA" id="ARBA00023274"/>
    </source>
</evidence>
<feature type="compositionally biased region" description="Low complexity" evidence="4">
    <location>
        <begin position="127"/>
        <end position="140"/>
    </location>
</feature>
<comment type="similarity">
    <text evidence="1">Belongs to the bacterial ribosomal protein bL17 family.</text>
</comment>
<dbReference type="InterPro" id="IPR000456">
    <property type="entry name" value="Ribosomal_bL17"/>
</dbReference>
<dbReference type="HAMAP" id="MF_01368">
    <property type="entry name" value="Ribosomal_bL17"/>
    <property type="match status" value="1"/>
</dbReference>
<dbReference type="PANTHER" id="PTHR14413">
    <property type="entry name" value="RIBOSOMAL PROTEIN L17"/>
    <property type="match status" value="1"/>
</dbReference>
<dbReference type="NCBIfam" id="TIGR00059">
    <property type="entry name" value="L17"/>
    <property type="match status" value="1"/>
</dbReference>
<evidence type="ECO:0000313" key="5">
    <source>
        <dbReference type="EMBL" id="KUG28683.1"/>
    </source>
</evidence>
<dbReference type="GO" id="GO:0006412">
    <property type="term" value="P:translation"/>
    <property type="evidence" value="ECO:0007669"/>
    <property type="project" value="InterPro"/>
</dbReference>
<name>A0A0W8G6A3_9ZZZZ</name>
<keyword evidence="3" id="KW-0687">Ribonucleoprotein</keyword>
<accession>A0A0W8G6A3</accession>
<dbReference type="SUPFAM" id="SSF64263">
    <property type="entry name" value="Prokaryotic ribosomal protein L17"/>
    <property type="match status" value="1"/>
</dbReference>
<reference evidence="5" key="1">
    <citation type="journal article" date="2015" name="Proc. Natl. Acad. Sci. U.S.A.">
        <title>Networks of energetic and metabolic interactions define dynamics in microbial communities.</title>
        <authorList>
            <person name="Embree M."/>
            <person name="Liu J.K."/>
            <person name="Al-Bassam M.M."/>
            <person name="Zengler K."/>
        </authorList>
    </citation>
    <scope>NUCLEOTIDE SEQUENCE</scope>
</reference>